<sequence length="178" mass="18459">MALEYDADWPGLTDENDAGGSGNPELNRTEIKRIAHDLRTVLDTLITPTPVQATQAASKKGSTPPELPGPPSGAGSLPDLRRECNLTSKELGGGGWLTAEEFTMSMKMAYGNLLGEGTITRGGTGSGAQEGGDGLKAGSGTYASMVMQADLTIQTLLSMVESYDVAEQANGAEAPREA</sequence>
<accession>A0ABV3G6P8</accession>
<gene>
    <name evidence="2" type="ORF">AB0I59_01610</name>
</gene>
<evidence type="ECO:0000313" key="3">
    <source>
        <dbReference type="Proteomes" id="UP001551675"/>
    </source>
</evidence>
<feature type="region of interest" description="Disordered" evidence="1">
    <location>
        <begin position="1"/>
        <end position="30"/>
    </location>
</feature>
<proteinExistence type="predicted"/>
<protein>
    <submittedName>
        <fullName evidence="2">Uncharacterized protein</fullName>
    </submittedName>
</protein>
<keyword evidence="3" id="KW-1185">Reference proteome</keyword>
<dbReference type="EMBL" id="JBFALK010000001">
    <property type="protein sequence ID" value="MEV0967303.1"/>
    <property type="molecule type" value="Genomic_DNA"/>
</dbReference>
<organism evidence="2 3">
    <name type="scientific">Microtetraspora glauca</name>
    <dbReference type="NCBI Taxonomy" id="1996"/>
    <lineage>
        <taxon>Bacteria</taxon>
        <taxon>Bacillati</taxon>
        <taxon>Actinomycetota</taxon>
        <taxon>Actinomycetes</taxon>
        <taxon>Streptosporangiales</taxon>
        <taxon>Streptosporangiaceae</taxon>
        <taxon>Microtetraspora</taxon>
    </lineage>
</organism>
<comment type="caution">
    <text evidence="2">The sequence shown here is derived from an EMBL/GenBank/DDBJ whole genome shotgun (WGS) entry which is preliminary data.</text>
</comment>
<dbReference type="Proteomes" id="UP001551675">
    <property type="component" value="Unassembled WGS sequence"/>
</dbReference>
<evidence type="ECO:0000313" key="2">
    <source>
        <dbReference type="EMBL" id="MEV0967303.1"/>
    </source>
</evidence>
<feature type="compositionally biased region" description="Polar residues" evidence="1">
    <location>
        <begin position="46"/>
        <end position="57"/>
    </location>
</feature>
<dbReference type="RefSeq" id="WP_061253368.1">
    <property type="nucleotide sequence ID" value="NZ_JBFALK010000001.1"/>
</dbReference>
<name>A0ABV3G6P8_MICGL</name>
<evidence type="ECO:0000256" key="1">
    <source>
        <dbReference type="SAM" id="MobiDB-lite"/>
    </source>
</evidence>
<feature type="region of interest" description="Disordered" evidence="1">
    <location>
        <begin position="45"/>
        <end position="80"/>
    </location>
</feature>
<reference evidence="2 3" key="1">
    <citation type="submission" date="2024-06" db="EMBL/GenBank/DDBJ databases">
        <title>The Natural Products Discovery Center: Release of the First 8490 Sequenced Strains for Exploring Actinobacteria Biosynthetic Diversity.</title>
        <authorList>
            <person name="Kalkreuter E."/>
            <person name="Kautsar S.A."/>
            <person name="Yang D."/>
            <person name="Bader C.D."/>
            <person name="Teijaro C.N."/>
            <person name="Fluegel L."/>
            <person name="Davis C.M."/>
            <person name="Simpson J.R."/>
            <person name="Lauterbach L."/>
            <person name="Steele A.D."/>
            <person name="Gui C."/>
            <person name="Meng S."/>
            <person name="Li G."/>
            <person name="Viehrig K."/>
            <person name="Ye F."/>
            <person name="Su P."/>
            <person name="Kiefer A.F."/>
            <person name="Nichols A."/>
            <person name="Cepeda A.J."/>
            <person name="Yan W."/>
            <person name="Fan B."/>
            <person name="Jiang Y."/>
            <person name="Adhikari A."/>
            <person name="Zheng C.-J."/>
            <person name="Schuster L."/>
            <person name="Cowan T.M."/>
            <person name="Smanski M.J."/>
            <person name="Chevrette M.G."/>
            <person name="De Carvalho L.P.S."/>
            <person name="Shen B."/>
        </authorList>
    </citation>
    <scope>NUCLEOTIDE SEQUENCE [LARGE SCALE GENOMIC DNA]</scope>
    <source>
        <strain evidence="2 3">NPDC050100</strain>
    </source>
</reference>